<dbReference type="NCBIfam" id="NF010480">
    <property type="entry name" value="PRK13905.1"/>
    <property type="match status" value="1"/>
</dbReference>
<comment type="cofactor">
    <cofactor evidence="1 16">
        <name>FAD</name>
        <dbReference type="ChEBI" id="CHEBI:57692"/>
    </cofactor>
</comment>
<evidence type="ECO:0000256" key="15">
    <source>
        <dbReference type="ARBA" id="ARBA00048914"/>
    </source>
</evidence>
<keyword evidence="11 16" id="KW-0573">Peptidoglycan synthesis</keyword>
<evidence type="ECO:0000256" key="12">
    <source>
        <dbReference type="ARBA" id="ARBA00023002"/>
    </source>
</evidence>
<evidence type="ECO:0000256" key="2">
    <source>
        <dbReference type="ARBA" id="ARBA00003921"/>
    </source>
</evidence>
<dbReference type="SUPFAM" id="SSF56176">
    <property type="entry name" value="FAD-binding/transporter-associated domain-like"/>
    <property type="match status" value="1"/>
</dbReference>
<comment type="function">
    <text evidence="2 16">Cell wall formation.</text>
</comment>
<evidence type="ECO:0000256" key="5">
    <source>
        <dbReference type="ARBA" id="ARBA00022490"/>
    </source>
</evidence>
<dbReference type="NCBIfam" id="TIGR00179">
    <property type="entry name" value="murB"/>
    <property type="match status" value="1"/>
</dbReference>
<keyword evidence="7 16" id="KW-0285">Flavoprotein</keyword>
<dbReference type="Pfam" id="PF02873">
    <property type="entry name" value="MurB_C"/>
    <property type="match status" value="1"/>
</dbReference>
<dbReference type="EMBL" id="CP045875">
    <property type="protein sequence ID" value="QGG47855.1"/>
    <property type="molecule type" value="Genomic_DNA"/>
</dbReference>
<dbReference type="PANTHER" id="PTHR21071">
    <property type="entry name" value="UDP-N-ACETYLENOLPYRUVOYLGLUCOSAMINE REDUCTASE"/>
    <property type="match status" value="1"/>
</dbReference>
<dbReference type="GO" id="GO:0071555">
    <property type="term" value="P:cell wall organization"/>
    <property type="evidence" value="ECO:0007669"/>
    <property type="project" value="UniProtKB-KW"/>
</dbReference>
<dbReference type="InterPro" id="IPR003170">
    <property type="entry name" value="MurB"/>
</dbReference>
<gene>
    <name evidence="16 18" type="primary">murB</name>
    <name evidence="18" type="ORF">FTV88_1757</name>
</gene>
<dbReference type="GO" id="GO:0071949">
    <property type="term" value="F:FAD binding"/>
    <property type="evidence" value="ECO:0007669"/>
    <property type="project" value="InterPro"/>
</dbReference>
<comment type="subcellular location">
    <subcellularLocation>
        <location evidence="3 16">Cytoplasm</location>
    </subcellularLocation>
</comment>
<dbReference type="SUPFAM" id="SSF56194">
    <property type="entry name" value="Uridine diphospho-N-Acetylenolpyruvylglucosamine reductase, MurB, C-terminal domain"/>
    <property type="match status" value="1"/>
</dbReference>
<dbReference type="RefSeq" id="WP_153725153.1">
    <property type="nucleotide sequence ID" value="NZ_CP045875.1"/>
</dbReference>
<feature type="domain" description="FAD-binding PCMH-type" evidence="17">
    <location>
        <begin position="35"/>
        <end position="222"/>
    </location>
</feature>
<dbReference type="InterPro" id="IPR006094">
    <property type="entry name" value="Oxid_FAD_bind_N"/>
</dbReference>
<evidence type="ECO:0000256" key="1">
    <source>
        <dbReference type="ARBA" id="ARBA00001974"/>
    </source>
</evidence>
<evidence type="ECO:0000256" key="16">
    <source>
        <dbReference type="HAMAP-Rule" id="MF_00037"/>
    </source>
</evidence>
<keyword evidence="14 16" id="KW-0961">Cell wall biogenesis/degradation</keyword>
<dbReference type="EC" id="1.3.1.98" evidence="16"/>
<keyword evidence="6 16" id="KW-0132">Cell division</keyword>
<evidence type="ECO:0000256" key="10">
    <source>
        <dbReference type="ARBA" id="ARBA00022960"/>
    </source>
</evidence>
<dbReference type="GO" id="GO:0051301">
    <property type="term" value="P:cell division"/>
    <property type="evidence" value="ECO:0007669"/>
    <property type="project" value="UniProtKB-KW"/>
</dbReference>
<dbReference type="Gene3D" id="3.30.43.10">
    <property type="entry name" value="Uridine Diphospho-n-acetylenolpyruvylglucosamine Reductase, domain 2"/>
    <property type="match status" value="1"/>
</dbReference>
<evidence type="ECO:0000256" key="8">
    <source>
        <dbReference type="ARBA" id="ARBA00022827"/>
    </source>
</evidence>
<evidence type="ECO:0000256" key="7">
    <source>
        <dbReference type="ARBA" id="ARBA00022630"/>
    </source>
</evidence>
<dbReference type="AlphaFoldDB" id="A0A5Q2N5K0"/>
<feature type="active site" description="Proton donor" evidence="16">
    <location>
        <position position="229"/>
    </location>
</feature>
<dbReference type="InterPro" id="IPR016167">
    <property type="entry name" value="FAD-bd_PCMH_sub1"/>
</dbReference>
<evidence type="ECO:0000313" key="19">
    <source>
        <dbReference type="Proteomes" id="UP000366051"/>
    </source>
</evidence>
<evidence type="ECO:0000256" key="4">
    <source>
        <dbReference type="ARBA" id="ARBA00004752"/>
    </source>
</evidence>
<evidence type="ECO:0000256" key="11">
    <source>
        <dbReference type="ARBA" id="ARBA00022984"/>
    </source>
</evidence>
<evidence type="ECO:0000256" key="9">
    <source>
        <dbReference type="ARBA" id="ARBA00022857"/>
    </source>
</evidence>
<organism evidence="18 19">
    <name type="scientific">Heliorestis convoluta</name>
    <dbReference type="NCBI Taxonomy" id="356322"/>
    <lineage>
        <taxon>Bacteria</taxon>
        <taxon>Bacillati</taxon>
        <taxon>Bacillota</taxon>
        <taxon>Clostridia</taxon>
        <taxon>Eubacteriales</taxon>
        <taxon>Heliobacteriaceae</taxon>
        <taxon>Heliorestis</taxon>
    </lineage>
</organism>
<feature type="active site" evidence="16">
    <location>
        <position position="179"/>
    </location>
</feature>
<dbReference type="InterPro" id="IPR016166">
    <property type="entry name" value="FAD-bd_PCMH"/>
</dbReference>
<protein>
    <recommendedName>
        <fullName evidence="16">UDP-N-acetylenolpyruvoylglucosamine reductase</fullName>
        <ecNumber evidence="16">1.3.1.98</ecNumber>
    </recommendedName>
    <alternativeName>
        <fullName evidence="16">UDP-N-acetylmuramate dehydrogenase</fullName>
    </alternativeName>
</protein>
<evidence type="ECO:0000256" key="13">
    <source>
        <dbReference type="ARBA" id="ARBA00023306"/>
    </source>
</evidence>
<dbReference type="KEGG" id="hcv:FTV88_1757"/>
<dbReference type="InterPro" id="IPR036318">
    <property type="entry name" value="FAD-bd_PCMH-like_sf"/>
</dbReference>
<dbReference type="GO" id="GO:0005829">
    <property type="term" value="C:cytosol"/>
    <property type="evidence" value="ECO:0007669"/>
    <property type="project" value="TreeGrafter"/>
</dbReference>
<keyword evidence="9 16" id="KW-0521">NADP</keyword>
<comment type="similarity">
    <text evidence="16">Belongs to the MurB family.</text>
</comment>
<feature type="active site" evidence="16">
    <location>
        <position position="299"/>
    </location>
</feature>
<dbReference type="PANTHER" id="PTHR21071:SF4">
    <property type="entry name" value="UDP-N-ACETYLENOLPYRUVOYLGLUCOSAMINE REDUCTASE"/>
    <property type="match status" value="1"/>
</dbReference>
<comment type="pathway">
    <text evidence="4 16">Cell wall biogenesis; peptidoglycan biosynthesis.</text>
</comment>
<evidence type="ECO:0000256" key="6">
    <source>
        <dbReference type="ARBA" id="ARBA00022618"/>
    </source>
</evidence>
<dbReference type="HAMAP" id="MF_00037">
    <property type="entry name" value="MurB"/>
    <property type="match status" value="1"/>
</dbReference>
<keyword evidence="10 16" id="KW-0133">Cell shape</keyword>
<evidence type="ECO:0000256" key="3">
    <source>
        <dbReference type="ARBA" id="ARBA00004496"/>
    </source>
</evidence>
<dbReference type="Pfam" id="PF01565">
    <property type="entry name" value="FAD_binding_4"/>
    <property type="match status" value="1"/>
</dbReference>
<proteinExistence type="inferred from homology"/>
<evidence type="ECO:0000256" key="14">
    <source>
        <dbReference type="ARBA" id="ARBA00023316"/>
    </source>
</evidence>
<keyword evidence="19" id="KW-1185">Reference proteome</keyword>
<dbReference type="Proteomes" id="UP000366051">
    <property type="component" value="Chromosome"/>
</dbReference>
<dbReference type="Gene3D" id="3.30.465.10">
    <property type="match status" value="1"/>
</dbReference>
<keyword evidence="5 16" id="KW-0963">Cytoplasm</keyword>
<evidence type="ECO:0000313" key="18">
    <source>
        <dbReference type="EMBL" id="QGG47855.1"/>
    </source>
</evidence>
<dbReference type="GO" id="GO:0008360">
    <property type="term" value="P:regulation of cell shape"/>
    <property type="evidence" value="ECO:0007669"/>
    <property type="project" value="UniProtKB-KW"/>
</dbReference>
<keyword evidence="13 16" id="KW-0131">Cell cycle</keyword>
<dbReference type="InterPro" id="IPR011601">
    <property type="entry name" value="MurB_C"/>
</dbReference>
<dbReference type="PROSITE" id="PS51387">
    <property type="entry name" value="FAD_PCMH"/>
    <property type="match status" value="1"/>
</dbReference>
<comment type="catalytic activity">
    <reaction evidence="15 16">
        <text>UDP-N-acetyl-alpha-D-muramate + NADP(+) = UDP-N-acetyl-3-O-(1-carboxyvinyl)-alpha-D-glucosamine + NADPH + H(+)</text>
        <dbReference type="Rhea" id="RHEA:12248"/>
        <dbReference type="ChEBI" id="CHEBI:15378"/>
        <dbReference type="ChEBI" id="CHEBI:57783"/>
        <dbReference type="ChEBI" id="CHEBI:58349"/>
        <dbReference type="ChEBI" id="CHEBI:68483"/>
        <dbReference type="ChEBI" id="CHEBI:70757"/>
        <dbReference type="EC" id="1.3.1.98"/>
    </reaction>
</comment>
<name>A0A5Q2N5K0_9FIRM</name>
<reference evidence="19" key="1">
    <citation type="submission" date="2019-11" db="EMBL/GenBank/DDBJ databases">
        <title>Genome sequence of Heliorestis convoluta strain HH, an alkaliphilic and minimalistic phototrophic bacterium from a soda lake in Egypt.</title>
        <authorList>
            <person name="Dewey E.D."/>
            <person name="Stokes L.M."/>
            <person name="Burchell B.M."/>
            <person name="Shaffer K.N."/>
            <person name="Huntington A.M."/>
            <person name="Baker J.M."/>
            <person name="Nadendla S."/>
            <person name="Giglio M.G."/>
            <person name="Touchman J.W."/>
            <person name="Blankenship R.E."/>
            <person name="Madigan M.T."/>
            <person name="Sattley W.M."/>
        </authorList>
    </citation>
    <scope>NUCLEOTIDE SEQUENCE [LARGE SCALE GENOMIC DNA]</scope>
    <source>
        <strain evidence="19">HH</strain>
    </source>
</reference>
<keyword evidence="12 16" id="KW-0560">Oxidoreductase</keyword>
<dbReference type="OrthoDB" id="9804753at2"/>
<keyword evidence="8 16" id="KW-0274">FAD</keyword>
<sequence length="310" mass="33895">MTIHKGLERAYQHIQGAFRGSWKVNESMALHTTWRIGGPADVLAIPEDEADLAYLLLQCKECKVPWTVIGAGSNILVSDGGIEGIVIKLDNFSQKEWQNHRFIAGAGCKLPSLARYTAQKGYKGLDFAVAIPATLGGAAVMNAGAHGQSMAEVVTWIEGINEQGQKVCYEKSELQYGYRFSRLQKEKIVVTTVAMDLLSHVREEIEATMREVFEKRKATQPLQWPNAGSIFLNPPGQSAGKLIEEVGMKGFTFGGAQVSKIHGNFIVNLGNAKAAEVLEIIEEVRRRVKTTCGIELESEVHVIGRTGEAG</sequence>
<dbReference type="Gene3D" id="3.90.78.10">
    <property type="entry name" value="UDP-N-acetylenolpyruvoylglucosamine reductase, C-terminal domain"/>
    <property type="match status" value="1"/>
</dbReference>
<dbReference type="InterPro" id="IPR036635">
    <property type="entry name" value="MurB_C_sf"/>
</dbReference>
<dbReference type="GO" id="GO:0009252">
    <property type="term" value="P:peptidoglycan biosynthetic process"/>
    <property type="evidence" value="ECO:0007669"/>
    <property type="project" value="UniProtKB-UniRule"/>
</dbReference>
<dbReference type="InterPro" id="IPR016169">
    <property type="entry name" value="FAD-bd_PCMH_sub2"/>
</dbReference>
<dbReference type="GO" id="GO:0008762">
    <property type="term" value="F:UDP-N-acetylmuramate dehydrogenase activity"/>
    <property type="evidence" value="ECO:0007669"/>
    <property type="project" value="UniProtKB-UniRule"/>
</dbReference>
<dbReference type="UniPathway" id="UPA00219"/>
<evidence type="ECO:0000259" key="17">
    <source>
        <dbReference type="PROSITE" id="PS51387"/>
    </source>
</evidence>
<accession>A0A5Q2N5K0</accession>